<keyword evidence="14" id="KW-1185">Reference proteome</keyword>
<keyword evidence="11 12" id="KW-0407">Ion channel</keyword>
<sequence>MLDSIRGVLPFIQVGNIKIDASVFHLNCSATVVLLFTFSVIVFGRQYVGNPIDCIHTRDIRDDVLNAFCWIHSTYTISSAFFKKVGVEVPFPGAGHSSSYLPEDKKFTKYYQWVGFILFIQTQRGEKVPYYVEYTGEVCREVPKTFLEALDLEAKSREWNILGGSTRRVREGGGLYTEDLTYGGRMYPPEVSGRWHPSVGRTHGSAEYGVPRVGRRCLSRPRRCICDTTTNCRIMLDIFRGLKNLIKVSHIHIDSPVFRLHYSITVMILIAFSLIVTTRQYVGNPIDCVHTKDIPEDVLNTFCWIHSTYTLKSAFNKTVGKDVPFKGVDNSRGKTEDQKYYRYYQWVCFCLFFQAILFYAPRWLWKNWEGGKLHALMMDLDIGIISEVEKKQKKKLLLEYLCDNLTYHNWWAYRYYLCELLALLNVIGQMFLMDSFLDGEFLTYGTEVINFAQRDQEDRVDPMIYLFPRMTKCTFYKFGVSGEVERHDALCILPLNIVNEKIYIFLWFWFIILAVLTSLLIVYRIFIIISRKFRIFLFKQHYRRIKPKDIETVTRTCSLGNWYMLYLIGVNIDTGIFSEAFEDYAENVRKRIYKEVV</sequence>
<dbReference type="GO" id="GO:0005886">
    <property type="term" value="C:plasma membrane"/>
    <property type="evidence" value="ECO:0007669"/>
    <property type="project" value="UniProtKB-SubCell"/>
</dbReference>
<dbReference type="PANTHER" id="PTHR11893:SF40">
    <property type="entry name" value="INNEXIN SHAKING-B"/>
    <property type="match status" value="1"/>
</dbReference>
<dbReference type="Pfam" id="PF00876">
    <property type="entry name" value="Innexin"/>
    <property type="match status" value="2"/>
</dbReference>
<evidence type="ECO:0000256" key="3">
    <source>
        <dbReference type="ARBA" id="ARBA00022448"/>
    </source>
</evidence>
<evidence type="ECO:0000256" key="4">
    <source>
        <dbReference type="ARBA" id="ARBA00022475"/>
    </source>
</evidence>
<keyword evidence="6" id="KW-0303">Gap junction</keyword>
<evidence type="ECO:0000256" key="12">
    <source>
        <dbReference type="RuleBase" id="RU010713"/>
    </source>
</evidence>
<feature type="transmembrane region" description="Helical" evidence="12">
    <location>
        <begin position="343"/>
        <end position="360"/>
    </location>
</feature>
<dbReference type="GO" id="GO:0034220">
    <property type="term" value="P:monoatomic ion transmembrane transport"/>
    <property type="evidence" value="ECO:0007669"/>
    <property type="project" value="UniProtKB-KW"/>
</dbReference>
<name>A0A6L2PEB3_COPFO</name>
<comment type="subcellular location">
    <subcellularLocation>
        <location evidence="1">Cell junction</location>
        <location evidence="1">Gap junction</location>
    </subcellularLocation>
    <subcellularLocation>
        <location evidence="2 12">Cell membrane</location>
        <topology evidence="2 12">Multi-pass membrane protein</topology>
    </subcellularLocation>
</comment>
<evidence type="ECO:0000256" key="2">
    <source>
        <dbReference type="ARBA" id="ARBA00004651"/>
    </source>
</evidence>
<keyword evidence="8 12" id="KW-1133">Transmembrane helix</keyword>
<dbReference type="GO" id="GO:0005921">
    <property type="term" value="C:gap junction"/>
    <property type="evidence" value="ECO:0007669"/>
    <property type="project" value="UniProtKB-SubCell"/>
</dbReference>
<dbReference type="AlphaFoldDB" id="A0A6L2PEB3"/>
<evidence type="ECO:0000256" key="10">
    <source>
        <dbReference type="ARBA" id="ARBA00023136"/>
    </source>
</evidence>
<evidence type="ECO:0000313" key="13">
    <source>
        <dbReference type="EMBL" id="GFG30824.1"/>
    </source>
</evidence>
<dbReference type="Proteomes" id="UP000502823">
    <property type="component" value="Unassembled WGS sequence"/>
</dbReference>
<organism evidence="13 14">
    <name type="scientific">Coptotermes formosanus</name>
    <name type="common">Formosan subterranean termite</name>
    <dbReference type="NCBI Taxonomy" id="36987"/>
    <lineage>
        <taxon>Eukaryota</taxon>
        <taxon>Metazoa</taxon>
        <taxon>Ecdysozoa</taxon>
        <taxon>Arthropoda</taxon>
        <taxon>Hexapoda</taxon>
        <taxon>Insecta</taxon>
        <taxon>Pterygota</taxon>
        <taxon>Neoptera</taxon>
        <taxon>Polyneoptera</taxon>
        <taxon>Dictyoptera</taxon>
        <taxon>Blattodea</taxon>
        <taxon>Blattoidea</taxon>
        <taxon>Termitoidae</taxon>
        <taxon>Rhinotermitidae</taxon>
        <taxon>Coptotermes</taxon>
    </lineage>
</organism>
<comment type="similarity">
    <text evidence="12">Belongs to the pannexin family.</text>
</comment>
<dbReference type="EMBL" id="BLKM01000255">
    <property type="protein sequence ID" value="GFG30824.1"/>
    <property type="molecule type" value="Genomic_DNA"/>
</dbReference>
<reference evidence="14" key="1">
    <citation type="submission" date="2020-01" db="EMBL/GenBank/DDBJ databases">
        <title>Draft genome sequence of the Termite Coptotermes fromosanus.</title>
        <authorList>
            <person name="Itakura S."/>
            <person name="Yosikawa Y."/>
            <person name="Umezawa K."/>
        </authorList>
    </citation>
    <scope>NUCLEOTIDE SEQUENCE [LARGE SCALE GENOMIC DNA]</scope>
</reference>
<comment type="caution">
    <text evidence="13">The sequence shown here is derived from an EMBL/GenBank/DDBJ whole genome shotgun (WGS) entry which is preliminary data.</text>
</comment>
<evidence type="ECO:0000256" key="1">
    <source>
        <dbReference type="ARBA" id="ARBA00004610"/>
    </source>
</evidence>
<comment type="caution">
    <text evidence="12">Lacks conserved residue(s) required for the propagation of feature annotation.</text>
</comment>
<evidence type="ECO:0000256" key="8">
    <source>
        <dbReference type="ARBA" id="ARBA00022989"/>
    </source>
</evidence>
<proteinExistence type="inferred from homology"/>
<keyword evidence="4" id="KW-1003">Cell membrane</keyword>
<dbReference type="FunCoup" id="A0A6L2PEB3">
    <property type="interactions" value="34"/>
</dbReference>
<dbReference type="InParanoid" id="A0A6L2PEB3"/>
<dbReference type="PANTHER" id="PTHR11893">
    <property type="entry name" value="INNEXIN"/>
    <property type="match status" value="1"/>
</dbReference>
<feature type="transmembrane region" description="Helical" evidence="12">
    <location>
        <begin position="24"/>
        <end position="43"/>
    </location>
</feature>
<evidence type="ECO:0000256" key="11">
    <source>
        <dbReference type="ARBA" id="ARBA00023303"/>
    </source>
</evidence>
<comment type="function">
    <text evidence="12">Structural component of the gap junctions.</text>
</comment>
<keyword evidence="9 12" id="KW-0406">Ion transport</keyword>
<keyword evidence="7" id="KW-0965">Cell junction</keyword>
<gene>
    <name evidence="12" type="primary">inx</name>
    <name evidence="13" type="ORF">Cfor_10669</name>
</gene>
<dbReference type="GO" id="GO:0005243">
    <property type="term" value="F:gap junction channel activity"/>
    <property type="evidence" value="ECO:0007669"/>
    <property type="project" value="TreeGrafter"/>
</dbReference>
<feature type="transmembrane region" description="Helical" evidence="12">
    <location>
        <begin position="502"/>
        <end position="526"/>
    </location>
</feature>
<evidence type="ECO:0000256" key="7">
    <source>
        <dbReference type="ARBA" id="ARBA00022949"/>
    </source>
</evidence>
<accession>A0A6L2PEB3</accession>
<keyword evidence="10 12" id="KW-0472">Membrane</keyword>
<dbReference type="PRINTS" id="PR01262">
    <property type="entry name" value="INNEXIN"/>
</dbReference>
<dbReference type="OrthoDB" id="5867527at2759"/>
<evidence type="ECO:0000256" key="5">
    <source>
        <dbReference type="ARBA" id="ARBA00022692"/>
    </source>
</evidence>
<keyword evidence="5 12" id="KW-0812">Transmembrane</keyword>
<dbReference type="PROSITE" id="PS51013">
    <property type="entry name" value="PANNEXIN"/>
    <property type="match status" value="2"/>
</dbReference>
<feature type="transmembrane region" description="Helical" evidence="12">
    <location>
        <begin position="257"/>
        <end position="276"/>
    </location>
</feature>
<feature type="transmembrane region" description="Helical" evidence="12">
    <location>
        <begin position="413"/>
        <end position="432"/>
    </location>
</feature>
<evidence type="ECO:0000256" key="6">
    <source>
        <dbReference type="ARBA" id="ARBA00022868"/>
    </source>
</evidence>
<keyword evidence="3 12" id="KW-0813">Transport</keyword>
<evidence type="ECO:0000313" key="14">
    <source>
        <dbReference type="Proteomes" id="UP000502823"/>
    </source>
</evidence>
<protein>
    <recommendedName>
        <fullName evidence="12">Innexin</fullName>
    </recommendedName>
</protein>
<dbReference type="InterPro" id="IPR000990">
    <property type="entry name" value="Innexin"/>
</dbReference>
<evidence type="ECO:0000256" key="9">
    <source>
        <dbReference type="ARBA" id="ARBA00023065"/>
    </source>
</evidence>